<dbReference type="EMBL" id="LWDP01000023">
    <property type="protein sequence ID" value="ORD94353.1"/>
    <property type="molecule type" value="Genomic_DNA"/>
</dbReference>
<dbReference type="AlphaFoldDB" id="A0A1Y1S7G2"/>
<name>A0A1Y1S7G2_9MICR</name>
<evidence type="ECO:0000313" key="2">
    <source>
        <dbReference type="EMBL" id="ORD94353.1"/>
    </source>
</evidence>
<feature type="chain" id="PRO_5013141373" evidence="1">
    <location>
        <begin position="18"/>
        <end position="127"/>
    </location>
</feature>
<dbReference type="VEuPathDB" id="MicrosporidiaDB:ECANGB1_830"/>
<evidence type="ECO:0000313" key="3">
    <source>
        <dbReference type="Proteomes" id="UP000192639"/>
    </source>
</evidence>
<gene>
    <name evidence="2" type="ORF">ECANGB1_830</name>
</gene>
<dbReference type="Proteomes" id="UP000192639">
    <property type="component" value="Unassembled WGS sequence"/>
</dbReference>
<protein>
    <submittedName>
        <fullName evidence="2">Uncharacterized protein</fullName>
    </submittedName>
</protein>
<feature type="signal peptide" evidence="1">
    <location>
        <begin position="1"/>
        <end position="17"/>
    </location>
</feature>
<comment type="caution">
    <text evidence="2">The sequence shown here is derived from an EMBL/GenBank/DDBJ whole genome shotgun (WGS) entry which is preliminary data.</text>
</comment>
<reference evidence="2 3" key="1">
    <citation type="journal article" date="2017" name="Environ. Microbiol.">
        <title>Decay of the glycolytic pathway and adaptation to intranuclear parasitism within Enterocytozoonidae microsporidia.</title>
        <authorList>
            <person name="Wiredu Boakye D."/>
            <person name="Jaroenlak P."/>
            <person name="Prachumwat A."/>
            <person name="Williams T.A."/>
            <person name="Bateman K.S."/>
            <person name="Itsathitphaisarn O."/>
            <person name="Sritunyalucksana K."/>
            <person name="Paszkiewicz K.H."/>
            <person name="Moore K.A."/>
            <person name="Stentiford G.D."/>
            <person name="Williams B.A."/>
        </authorList>
    </citation>
    <scope>NUCLEOTIDE SEQUENCE [LARGE SCALE GENOMIC DNA]</scope>
    <source>
        <strain evidence="2 3">GB1</strain>
    </source>
</reference>
<evidence type="ECO:0000256" key="1">
    <source>
        <dbReference type="SAM" id="SignalP"/>
    </source>
</evidence>
<proteinExistence type="predicted"/>
<accession>A0A1Y1S7G2</accession>
<keyword evidence="1" id="KW-0732">Signal</keyword>
<organism evidence="2 3">
    <name type="scientific">Enterospora canceri</name>
    <dbReference type="NCBI Taxonomy" id="1081671"/>
    <lineage>
        <taxon>Eukaryota</taxon>
        <taxon>Fungi</taxon>
        <taxon>Fungi incertae sedis</taxon>
        <taxon>Microsporidia</taxon>
        <taxon>Enterocytozoonidae</taxon>
        <taxon>Enterospora</taxon>
    </lineage>
</organism>
<keyword evidence="3" id="KW-1185">Reference proteome</keyword>
<sequence length="127" mass="14777">MLLYCCILLCYTILLRLNSIGIDYHENKASVCFIIKSKDEQVFQNVQLMRTPISSNTTTSLISFKNVHSNMVYSHPLSIDKIQKGCIYYLAYSTWRSSILEIEYQLPSSNKLTPNRDQFIQHVHLCH</sequence>